<feature type="binding site" evidence="5">
    <location>
        <position position="51"/>
    </location>
    <ligand>
        <name>Mg(2+)</name>
        <dbReference type="ChEBI" id="CHEBI:18420"/>
        <label>1</label>
    </ligand>
</feature>
<comment type="caution">
    <text evidence="7">The sequence shown here is derived from an EMBL/GenBank/DDBJ whole genome shotgun (WGS) entry which is preliminary data.</text>
</comment>
<keyword evidence="5 6" id="KW-0456">Lyase</keyword>
<accession>A0ABP8VID2</accession>
<evidence type="ECO:0000256" key="6">
    <source>
        <dbReference type="RuleBase" id="RU003843"/>
    </source>
</evidence>
<dbReference type="Proteomes" id="UP001501195">
    <property type="component" value="Unassembled WGS sequence"/>
</dbReference>
<gene>
    <name evidence="5" type="primary">ribB</name>
    <name evidence="7" type="ORF">GCM10023225_34940</name>
</gene>
<comment type="function">
    <text evidence="1 5 6">Catalyzes the conversion of D-ribulose 5-phosphate to formate and 3,4-dihydroxy-2-butanone 4-phosphate.</text>
</comment>
<keyword evidence="5 6" id="KW-0460">Magnesium</keyword>
<feature type="site" description="Essential for catalytic activity" evidence="5">
    <location>
        <position position="149"/>
    </location>
</feature>
<evidence type="ECO:0000313" key="8">
    <source>
        <dbReference type="Proteomes" id="UP001501195"/>
    </source>
</evidence>
<comment type="subunit">
    <text evidence="5 6">Homodimer.</text>
</comment>
<evidence type="ECO:0000256" key="3">
    <source>
        <dbReference type="ARBA" id="ARBA00022619"/>
    </source>
</evidence>
<sequence length="236" mass="24386">MSAPLVPPTPLVPSTPVVPRAAALTGDRIGAALEALRAGRPVIVSDAADREDEGDVVLAAELATPGWVGWTVRHTSGMLCAPMPAERAAALALPPMVERNEDSLRTDYTVTADAAAGVGTGISAADRARTFTVLADPASRPEDLVRPGHVFPLRARPGGVLERPGHTEASVDLCRLAGLQPVAVIAEVVADDGSMARRPQLHDLARRFSLPFVTIDELVAHLAASAGSGARAGGAR</sequence>
<dbReference type="Gene3D" id="3.90.870.10">
    <property type="entry name" value="DHBP synthase"/>
    <property type="match status" value="1"/>
</dbReference>
<comment type="similarity">
    <text evidence="5 6">Belongs to the DHBP synthase family.</text>
</comment>
<dbReference type="InterPro" id="IPR000422">
    <property type="entry name" value="DHBP_synthase_RibB"/>
</dbReference>
<dbReference type="NCBIfam" id="TIGR00506">
    <property type="entry name" value="ribB"/>
    <property type="match status" value="1"/>
</dbReference>
<feature type="binding site" evidence="5">
    <location>
        <begin position="50"/>
        <end position="51"/>
    </location>
    <ligand>
        <name>D-ribulose 5-phosphate</name>
        <dbReference type="ChEBI" id="CHEBI:58121"/>
    </ligand>
</feature>
<keyword evidence="3 5" id="KW-0686">Riboflavin biosynthesis</keyword>
<keyword evidence="4 5" id="KW-0479">Metal-binding</keyword>
<comment type="catalytic activity">
    <reaction evidence="5 6">
        <text>D-ribulose 5-phosphate = (2S)-2-hydroxy-3-oxobutyl phosphate + formate + H(+)</text>
        <dbReference type="Rhea" id="RHEA:18457"/>
        <dbReference type="ChEBI" id="CHEBI:15378"/>
        <dbReference type="ChEBI" id="CHEBI:15740"/>
        <dbReference type="ChEBI" id="CHEBI:58121"/>
        <dbReference type="ChEBI" id="CHEBI:58830"/>
        <dbReference type="EC" id="4.1.99.12"/>
    </reaction>
</comment>
<feature type="site" description="Essential for catalytic activity" evidence="5">
    <location>
        <position position="187"/>
    </location>
</feature>
<dbReference type="Pfam" id="PF00926">
    <property type="entry name" value="DHBP_synthase"/>
    <property type="match status" value="1"/>
</dbReference>
<dbReference type="SUPFAM" id="SSF55821">
    <property type="entry name" value="YrdC/RibB"/>
    <property type="match status" value="1"/>
</dbReference>
<proteinExistence type="inferred from homology"/>
<reference evidence="8" key="1">
    <citation type="journal article" date="2019" name="Int. J. Syst. Evol. Microbiol.">
        <title>The Global Catalogue of Microorganisms (GCM) 10K type strain sequencing project: providing services to taxonomists for standard genome sequencing and annotation.</title>
        <authorList>
            <consortium name="The Broad Institute Genomics Platform"/>
            <consortium name="The Broad Institute Genome Sequencing Center for Infectious Disease"/>
            <person name="Wu L."/>
            <person name="Ma J."/>
        </authorList>
    </citation>
    <scope>NUCLEOTIDE SEQUENCE [LARGE SCALE GENOMIC DNA]</scope>
    <source>
        <strain evidence="8">JCM 18126</strain>
    </source>
</reference>
<evidence type="ECO:0000256" key="1">
    <source>
        <dbReference type="ARBA" id="ARBA00002284"/>
    </source>
</evidence>
<keyword evidence="5 6" id="KW-0464">Manganese</keyword>
<feature type="binding site" evidence="5">
    <location>
        <begin position="163"/>
        <end position="167"/>
    </location>
    <ligand>
        <name>D-ribulose 5-phosphate</name>
        <dbReference type="ChEBI" id="CHEBI:58121"/>
    </ligand>
</feature>
<dbReference type="EC" id="4.1.99.12" evidence="5 6"/>
<organism evidence="7 8">
    <name type="scientific">Kineococcus glutinatus</name>
    <dbReference type="NCBI Taxonomy" id="1070872"/>
    <lineage>
        <taxon>Bacteria</taxon>
        <taxon>Bacillati</taxon>
        <taxon>Actinomycetota</taxon>
        <taxon>Actinomycetes</taxon>
        <taxon>Kineosporiales</taxon>
        <taxon>Kineosporiaceae</taxon>
        <taxon>Kineococcus</taxon>
    </lineage>
</organism>
<dbReference type="InterPro" id="IPR017945">
    <property type="entry name" value="DHBP_synth_RibB-like_a/b_dom"/>
</dbReference>
<dbReference type="PANTHER" id="PTHR21327:SF18">
    <property type="entry name" value="3,4-DIHYDROXY-2-BUTANONE 4-PHOSPHATE SYNTHASE"/>
    <property type="match status" value="1"/>
</dbReference>
<evidence type="ECO:0000256" key="5">
    <source>
        <dbReference type="HAMAP-Rule" id="MF_00180"/>
    </source>
</evidence>
<evidence type="ECO:0000256" key="2">
    <source>
        <dbReference type="ARBA" id="ARBA00004904"/>
    </source>
</evidence>
<protein>
    <recommendedName>
        <fullName evidence="5 6">3,4-dihydroxy-2-butanone 4-phosphate synthase</fullName>
        <shortName evidence="5 6">DHBP synthase</shortName>
        <ecNumber evidence="5 6">4.1.99.12</ecNumber>
    </recommendedName>
</protein>
<dbReference type="HAMAP" id="MF_00180">
    <property type="entry name" value="RibB"/>
    <property type="match status" value="1"/>
</dbReference>
<dbReference type="PANTHER" id="PTHR21327">
    <property type="entry name" value="GTP CYCLOHYDROLASE II-RELATED"/>
    <property type="match status" value="1"/>
</dbReference>
<comment type="cofactor">
    <cofactor evidence="5 6">
        <name>Mg(2+)</name>
        <dbReference type="ChEBI" id="CHEBI:18420"/>
    </cofactor>
    <cofactor evidence="5 6">
        <name>Mn(2+)</name>
        <dbReference type="ChEBI" id="CHEBI:29035"/>
    </cofactor>
    <text evidence="5 6">Binds 2 divalent metal cations per subunit. Magnesium or manganese.</text>
</comment>
<evidence type="ECO:0000256" key="4">
    <source>
        <dbReference type="ARBA" id="ARBA00022723"/>
    </source>
</evidence>
<feature type="binding site" evidence="5">
    <location>
        <position position="51"/>
    </location>
    <ligand>
        <name>Mg(2+)</name>
        <dbReference type="ChEBI" id="CHEBI:18420"/>
        <label>2</label>
    </ligand>
</feature>
<keyword evidence="8" id="KW-1185">Reference proteome</keyword>
<feature type="binding site" evidence="5">
    <location>
        <position position="166"/>
    </location>
    <ligand>
        <name>Mg(2+)</name>
        <dbReference type="ChEBI" id="CHEBI:18420"/>
        <label>2</label>
    </ligand>
</feature>
<evidence type="ECO:0000313" key="7">
    <source>
        <dbReference type="EMBL" id="GAA4662994.1"/>
    </source>
</evidence>
<dbReference type="EMBL" id="BAABIL010000769">
    <property type="protein sequence ID" value="GAA4662994.1"/>
    <property type="molecule type" value="Genomic_DNA"/>
</dbReference>
<name>A0ABP8VID2_9ACTN</name>
<feature type="binding site" evidence="5">
    <location>
        <position position="55"/>
    </location>
    <ligand>
        <name>D-ribulose 5-phosphate</name>
        <dbReference type="ChEBI" id="CHEBI:58121"/>
    </ligand>
</feature>
<comment type="pathway">
    <text evidence="2 5 6">Cofactor biosynthesis; riboflavin biosynthesis; 2-hydroxy-3-oxobutyl phosphate from D-ribulose 5-phosphate: step 1/1.</text>
</comment>